<evidence type="ECO:0000256" key="1">
    <source>
        <dbReference type="ARBA" id="ARBA00010088"/>
    </source>
</evidence>
<feature type="domain" description="AB hydrolase-1" evidence="5">
    <location>
        <begin position="31"/>
        <end position="279"/>
    </location>
</feature>
<evidence type="ECO:0000313" key="6">
    <source>
        <dbReference type="EMBL" id="SFH84967.1"/>
    </source>
</evidence>
<protein>
    <submittedName>
        <fullName evidence="6">Proline iminopeptidase</fullName>
    </submittedName>
</protein>
<evidence type="ECO:0000256" key="3">
    <source>
        <dbReference type="PIRNR" id="PIRNR005539"/>
    </source>
</evidence>
<dbReference type="InterPro" id="IPR005945">
    <property type="entry name" value="Pro_imino_pep"/>
</dbReference>
<dbReference type="Pfam" id="PF00561">
    <property type="entry name" value="Abhydrolase_1"/>
    <property type="match status" value="1"/>
</dbReference>
<evidence type="ECO:0000313" key="7">
    <source>
        <dbReference type="Proteomes" id="UP000199377"/>
    </source>
</evidence>
<dbReference type="Proteomes" id="UP000199377">
    <property type="component" value="Unassembled WGS sequence"/>
</dbReference>
<feature type="active site" evidence="4">
    <location>
        <position position="245"/>
    </location>
</feature>
<evidence type="ECO:0000256" key="2">
    <source>
        <dbReference type="ARBA" id="ARBA00022801"/>
    </source>
</evidence>
<dbReference type="PANTHER" id="PTHR43798:SF33">
    <property type="entry name" value="HYDROLASE, PUTATIVE (AFU_ORTHOLOGUE AFUA_2G14860)-RELATED"/>
    <property type="match status" value="1"/>
</dbReference>
<dbReference type="NCBIfam" id="TIGR01250">
    <property type="entry name" value="pro_imino_pep_2"/>
    <property type="match status" value="1"/>
</dbReference>
<keyword evidence="7" id="KW-1185">Reference proteome</keyword>
<accession>A0A1I3DE30</accession>
<dbReference type="InterPro" id="IPR050266">
    <property type="entry name" value="AB_hydrolase_sf"/>
</dbReference>
<dbReference type="InterPro" id="IPR000073">
    <property type="entry name" value="AB_hydrolase_1"/>
</dbReference>
<name>A0A1I3DE30_9RHOB</name>
<dbReference type="Gene3D" id="3.40.50.1820">
    <property type="entry name" value="alpha/beta hydrolase"/>
    <property type="match status" value="1"/>
</dbReference>
<dbReference type="SUPFAM" id="SSF53474">
    <property type="entry name" value="alpha/beta-Hydrolases"/>
    <property type="match status" value="1"/>
</dbReference>
<dbReference type="PRINTS" id="PR00111">
    <property type="entry name" value="ABHYDROLASE"/>
</dbReference>
<dbReference type="InterPro" id="IPR029058">
    <property type="entry name" value="AB_hydrolase_fold"/>
</dbReference>
<dbReference type="GO" id="GO:0008233">
    <property type="term" value="F:peptidase activity"/>
    <property type="evidence" value="ECO:0007669"/>
    <property type="project" value="InterPro"/>
</dbReference>
<feature type="active site" description="Proton donor" evidence="4">
    <location>
        <position position="272"/>
    </location>
</feature>
<organism evidence="6 7">
    <name type="scientific">Albimonas pacifica</name>
    <dbReference type="NCBI Taxonomy" id="1114924"/>
    <lineage>
        <taxon>Bacteria</taxon>
        <taxon>Pseudomonadati</taxon>
        <taxon>Pseudomonadota</taxon>
        <taxon>Alphaproteobacteria</taxon>
        <taxon>Rhodobacterales</taxon>
        <taxon>Paracoccaceae</taxon>
        <taxon>Albimonas</taxon>
    </lineage>
</organism>
<dbReference type="STRING" id="1114924.SAMN05216258_102535"/>
<sequence length="294" mass="32688">MPQFAAPDETTRIPLDTGHEVVAYSWGEGEPVMLLSGGPGLPCRYLAEPHLRLVDEGFRVVSYDQLGTGASDRPDDPKLWHVARFATEVDQVLRALSLERPHLLGHSWGGWLGMEFAVAYPGRLKSLTLADTAGDIPHLVSELDRLREGLGIETVRMMQRREALGQYEHPEYLAAITLLNYRHMCRLDEWPEPMTASVADWNMAPYFEVQGPNEFHYIGNLSDWTRLEELGAFDAPALVLCGAHDEMTPACARRLAAAIPGAEIEVFPNSAHCPFYEEPEAYFARVAGFLKAAG</sequence>
<dbReference type="GO" id="GO:0006508">
    <property type="term" value="P:proteolysis"/>
    <property type="evidence" value="ECO:0007669"/>
    <property type="project" value="InterPro"/>
</dbReference>
<comment type="similarity">
    <text evidence="1 3">Belongs to the peptidase S33 family.</text>
</comment>
<keyword evidence="2 3" id="KW-0378">Hydrolase</keyword>
<proteinExistence type="inferred from homology"/>
<dbReference type="OrthoDB" id="9796770at2"/>
<evidence type="ECO:0000256" key="4">
    <source>
        <dbReference type="PIRSR" id="PIRSR005539-1"/>
    </source>
</evidence>
<dbReference type="PRINTS" id="PR00793">
    <property type="entry name" value="PROAMNOPTASE"/>
</dbReference>
<gene>
    <name evidence="6" type="ORF">SAMN05216258_102535</name>
</gene>
<dbReference type="GO" id="GO:0016020">
    <property type="term" value="C:membrane"/>
    <property type="evidence" value="ECO:0007669"/>
    <property type="project" value="TreeGrafter"/>
</dbReference>
<dbReference type="PIRSF" id="PIRSF005539">
    <property type="entry name" value="Pept_S33_TRI_F1"/>
    <property type="match status" value="1"/>
</dbReference>
<dbReference type="RefSeq" id="WP_092858669.1">
    <property type="nucleotide sequence ID" value="NZ_FOQH01000002.1"/>
</dbReference>
<dbReference type="AlphaFoldDB" id="A0A1I3DE30"/>
<dbReference type="PANTHER" id="PTHR43798">
    <property type="entry name" value="MONOACYLGLYCEROL LIPASE"/>
    <property type="match status" value="1"/>
</dbReference>
<dbReference type="InterPro" id="IPR002410">
    <property type="entry name" value="Peptidase_S33"/>
</dbReference>
<evidence type="ECO:0000259" key="5">
    <source>
        <dbReference type="Pfam" id="PF00561"/>
    </source>
</evidence>
<dbReference type="EMBL" id="FOQH01000002">
    <property type="protein sequence ID" value="SFH84967.1"/>
    <property type="molecule type" value="Genomic_DNA"/>
</dbReference>
<feature type="active site" description="Nucleophile" evidence="4">
    <location>
        <position position="107"/>
    </location>
</feature>
<reference evidence="6 7" key="1">
    <citation type="submission" date="2016-10" db="EMBL/GenBank/DDBJ databases">
        <authorList>
            <person name="de Groot N.N."/>
        </authorList>
    </citation>
    <scope>NUCLEOTIDE SEQUENCE [LARGE SCALE GENOMIC DNA]</scope>
    <source>
        <strain evidence="6 7">CGMCC 1.11030</strain>
    </source>
</reference>